<comment type="caution">
    <text evidence="2">The sequence shown here is derived from an EMBL/GenBank/DDBJ whole genome shotgun (WGS) entry which is preliminary data.</text>
</comment>
<name>A0AAV4U3G8_CAEEX</name>
<accession>A0AAV4U3G8</accession>
<dbReference type="AlphaFoldDB" id="A0AAV4U3G8"/>
<dbReference type="EMBL" id="BPLR01012219">
    <property type="protein sequence ID" value="GIY52277.1"/>
    <property type="molecule type" value="Genomic_DNA"/>
</dbReference>
<evidence type="ECO:0000313" key="3">
    <source>
        <dbReference type="Proteomes" id="UP001054945"/>
    </source>
</evidence>
<evidence type="ECO:0000313" key="2">
    <source>
        <dbReference type="EMBL" id="GIY52277.1"/>
    </source>
</evidence>
<proteinExistence type="predicted"/>
<dbReference type="Proteomes" id="UP001054945">
    <property type="component" value="Unassembled WGS sequence"/>
</dbReference>
<protein>
    <submittedName>
        <fullName evidence="2">Uncharacterized protein</fullName>
    </submittedName>
</protein>
<sequence>MKTEINAAIKELTALSIGRSCLQHHTTYHVIVPSPDRKGGTGRQRKRDFINLVERSSHPNRNRHPHVLPPTPP</sequence>
<keyword evidence="3" id="KW-1185">Reference proteome</keyword>
<feature type="region of interest" description="Disordered" evidence="1">
    <location>
        <begin position="53"/>
        <end position="73"/>
    </location>
</feature>
<reference evidence="2 3" key="1">
    <citation type="submission" date="2021-06" db="EMBL/GenBank/DDBJ databases">
        <title>Caerostris extrusa draft genome.</title>
        <authorList>
            <person name="Kono N."/>
            <person name="Arakawa K."/>
        </authorList>
    </citation>
    <scope>NUCLEOTIDE SEQUENCE [LARGE SCALE GENOMIC DNA]</scope>
</reference>
<organism evidence="2 3">
    <name type="scientific">Caerostris extrusa</name>
    <name type="common">Bark spider</name>
    <name type="synonym">Caerostris bankana</name>
    <dbReference type="NCBI Taxonomy" id="172846"/>
    <lineage>
        <taxon>Eukaryota</taxon>
        <taxon>Metazoa</taxon>
        <taxon>Ecdysozoa</taxon>
        <taxon>Arthropoda</taxon>
        <taxon>Chelicerata</taxon>
        <taxon>Arachnida</taxon>
        <taxon>Araneae</taxon>
        <taxon>Araneomorphae</taxon>
        <taxon>Entelegynae</taxon>
        <taxon>Araneoidea</taxon>
        <taxon>Araneidae</taxon>
        <taxon>Caerostris</taxon>
    </lineage>
</organism>
<gene>
    <name evidence="2" type="ORF">CEXT_676541</name>
</gene>
<evidence type="ECO:0000256" key="1">
    <source>
        <dbReference type="SAM" id="MobiDB-lite"/>
    </source>
</evidence>